<sequence>ISTIAFCDASPARASFGCSNNGITDSDRQAFLDFHNNARRRVAQGVEDNKSGKLNPAKNMYKLEWDCKMEQQLQDAIQSCPGGSAGIQGVSQNVMSWSNSGGFPNPSEKIESTLSGWWSGAKNNGVGSDNKYTGGGLYAFSNYIPYSPNMILIYSGYITNAPMWETGQACKTGADCSTYKNSGCEDSLCTKGADVPETNQQCPSNTGMTDSVRDTFLSLHNGFRSSVARGLEPDALGGNAPKAAKMLKMVGVQIEIAEIEIADIFFFETEPDFSKTGSDREFYQNLVV</sequence>
<dbReference type="InterPro" id="IPR035940">
    <property type="entry name" value="CAP_sf"/>
</dbReference>
<evidence type="ECO:0000313" key="3">
    <source>
        <dbReference type="Proteomes" id="UP000054047"/>
    </source>
</evidence>
<reference evidence="2 3" key="1">
    <citation type="submission" date="2013-12" db="EMBL/GenBank/DDBJ databases">
        <title>Draft genome of the parsitic nematode Ancylostoma duodenale.</title>
        <authorList>
            <person name="Mitreva M."/>
        </authorList>
    </citation>
    <scope>NUCLEOTIDE SEQUENCE [LARGE SCALE GENOMIC DNA]</scope>
    <source>
        <strain evidence="2 3">Zhejiang</strain>
    </source>
</reference>
<dbReference type="Proteomes" id="UP000054047">
    <property type="component" value="Unassembled WGS sequence"/>
</dbReference>
<dbReference type="EMBL" id="KN741125">
    <property type="protein sequence ID" value="KIH53471.1"/>
    <property type="molecule type" value="Genomic_DNA"/>
</dbReference>
<feature type="non-terminal residue" evidence="2">
    <location>
        <position position="1"/>
    </location>
</feature>
<evidence type="ECO:0000259" key="1">
    <source>
        <dbReference type="SMART" id="SM00198"/>
    </source>
</evidence>
<gene>
    <name evidence="2" type="ORF">ANCDUO_16400</name>
</gene>
<name>A0A0C2G911_9BILA</name>
<dbReference type="AlphaFoldDB" id="A0A0C2G911"/>
<keyword evidence="3" id="KW-1185">Reference proteome</keyword>
<protein>
    <submittedName>
        <fullName evidence="2">SCP-like protein</fullName>
    </submittedName>
</protein>
<feature type="domain" description="SCP" evidence="1">
    <location>
        <begin position="26"/>
        <end position="160"/>
    </location>
</feature>
<dbReference type="CDD" id="cd05380">
    <property type="entry name" value="CAP_euk"/>
    <property type="match status" value="1"/>
</dbReference>
<dbReference type="OrthoDB" id="5876828at2759"/>
<dbReference type="Gene3D" id="3.40.33.10">
    <property type="entry name" value="CAP"/>
    <property type="match status" value="2"/>
</dbReference>
<dbReference type="SMART" id="SM00198">
    <property type="entry name" value="SCP"/>
    <property type="match status" value="1"/>
</dbReference>
<accession>A0A0C2G911</accession>
<dbReference type="InterPro" id="IPR014044">
    <property type="entry name" value="CAP_dom"/>
</dbReference>
<evidence type="ECO:0000313" key="2">
    <source>
        <dbReference type="EMBL" id="KIH53471.1"/>
    </source>
</evidence>
<proteinExistence type="predicted"/>
<organism evidence="2 3">
    <name type="scientific">Ancylostoma duodenale</name>
    <dbReference type="NCBI Taxonomy" id="51022"/>
    <lineage>
        <taxon>Eukaryota</taxon>
        <taxon>Metazoa</taxon>
        <taxon>Ecdysozoa</taxon>
        <taxon>Nematoda</taxon>
        <taxon>Chromadorea</taxon>
        <taxon>Rhabditida</taxon>
        <taxon>Rhabditina</taxon>
        <taxon>Rhabditomorpha</taxon>
        <taxon>Strongyloidea</taxon>
        <taxon>Ancylostomatidae</taxon>
        <taxon>Ancylostomatinae</taxon>
        <taxon>Ancylostoma</taxon>
    </lineage>
</organism>
<dbReference type="SUPFAM" id="SSF55797">
    <property type="entry name" value="PR-1-like"/>
    <property type="match status" value="2"/>
</dbReference>
<dbReference type="Pfam" id="PF00188">
    <property type="entry name" value="CAP"/>
    <property type="match status" value="1"/>
</dbReference>